<evidence type="ECO:0000313" key="1">
    <source>
        <dbReference type="EMBL" id="MET3729994.1"/>
    </source>
</evidence>
<organism evidence="1 2">
    <name type="scientific">Fictibacillus halophilus</name>
    <dbReference type="NCBI Taxonomy" id="1610490"/>
    <lineage>
        <taxon>Bacteria</taxon>
        <taxon>Bacillati</taxon>
        <taxon>Bacillota</taxon>
        <taxon>Bacilli</taxon>
        <taxon>Bacillales</taxon>
        <taxon>Fictibacillaceae</taxon>
        <taxon>Fictibacillus</taxon>
    </lineage>
</organism>
<evidence type="ECO:0000313" key="2">
    <source>
        <dbReference type="Proteomes" id="UP001549097"/>
    </source>
</evidence>
<reference evidence="1 2" key="1">
    <citation type="submission" date="2024-06" db="EMBL/GenBank/DDBJ databases">
        <title>Genomic Encyclopedia of Type Strains, Phase IV (KMG-IV): sequencing the most valuable type-strain genomes for metagenomic binning, comparative biology and taxonomic classification.</title>
        <authorList>
            <person name="Goeker M."/>
        </authorList>
    </citation>
    <scope>NUCLEOTIDE SEQUENCE [LARGE SCALE GENOMIC DNA]</scope>
    <source>
        <strain evidence="1 2">DSM 100124</strain>
    </source>
</reference>
<evidence type="ECO:0008006" key="3">
    <source>
        <dbReference type="Google" id="ProtNLM"/>
    </source>
</evidence>
<keyword evidence="2" id="KW-1185">Reference proteome</keyword>
<comment type="caution">
    <text evidence="1">The sequence shown here is derived from an EMBL/GenBank/DDBJ whole genome shotgun (WGS) entry which is preliminary data.</text>
</comment>
<name>A0ABV2LN43_9BACL</name>
<dbReference type="SUPFAM" id="SSF89442">
    <property type="entry name" value="Hypothetical protein YojF"/>
    <property type="match status" value="1"/>
</dbReference>
<accession>A0ABV2LN43</accession>
<dbReference type="InterPro" id="IPR036492">
    <property type="entry name" value="YojF_sf"/>
</dbReference>
<protein>
    <recommendedName>
        <fullName evidence="3">DUF1806 domain-containing protein</fullName>
    </recommendedName>
</protein>
<gene>
    <name evidence="1" type="ORF">ABID52_003611</name>
</gene>
<proteinExistence type="predicted"/>
<dbReference type="Pfam" id="PF08830">
    <property type="entry name" value="DUF1806"/>
    <property type="match status" value="1"/>
</dbReference>
<dbReference type="Gene3D" id="2.70.180.10">
    <property type="entry name" value="Hypothetical protein YojF"/>
    <property type="match status" value="1"/>
</dbReference>
<dbReference type="Proteomes" id="UP001549097">
    <property type="component" value="Unassembled WGS sequence"/>
</dbReference>
<sequence length="175" mass="19709">MKRTNVAHRLPHGKRAPGAEINYFHRHSQSAFKMIGISYTLFTNLNYNKYIYSALECEDMQLIQTNEVQKTLDQLIGKELYLHLETTNGAYANHNNESVLTVNAYIRNGKVTPLSGKIMGNGPYRVGLKIELGWIYAEGLTHWEIDTEGRLLMAGHDAEGRLAVALQLSSSPFDV</sequence>
<dbReference type="InterPro" id="IPR014934">
    <property type="entry name" value="DUF1806"/>
</dbReference>
<dbReference type="EMBL" id="JBEPMP010000002">
    <property type="protein sequence ID" value="MET3729994.1"/>
    <property type="molecule type" value="Genomic_DNA"/>
</dbReference>